<dbReference type="SMART" id="SM00418">
    <property type="entry name" value="HTH_ARSR"/>
    <property type="match status" value="1"/>
</dbReference>
<evidence type="ECO:0000313" key="5">
    <source>
        <dbReference type="EMBL" id="MBC2595340.1"/>
    </source>
</evidence>
<gene>
    <name evidence="5" type="ORF">H5P28_13815</name>
</gene>
<dbReference type="EMBL" id="JACHVB010000035">
    <property type="protein sequence ID" value="MBC2595340.1"/>
    <property type="molecule type" value="Genomic_DNA"/>
</dbReference>
<dbReference type="PANTHER" id="PTHR33154">
    <property type="entry name" value="TRANSCRIPTIONAL REGULATOR, ARSR FAMILY"/>
    <property type="match status" value="1"/>
</dbReference>
<dbReference type="InterPro" id="IPR051081">
    <property type="entry name" value="HTH_MetalResp_TranReg"/>
</dbReference>
<dbReference type="InterPro" id="IPR011991">
    <property type="entry name" value="ArsR-like_HTH"/>
</dbReference>
<dbReference type="InterPro" id="IPR001845">
    <property type="entry name" value="HTH_ArsR_DNA-bd_dom"/>
</dbReference>
<keyword evidence="1" id="KW-0805">Transcription regulation</keyword>
<proteinExistence type="predicted"/>
<protein>
    <submittedName>
        <fullName evidence="5">Helix-turn-helix transcriptional regulator</fullName>
    </submittedName>
</protein>
<keyword evidence="2" id="KW-0238">DNA-binding</keyword>
<organism evidence="5 6">
    <name type="scientific">Ruficoccus amylovorans</name>
    <dbReference type="NCBI Taxonomy" id="1804625"/>
    <lineage>
        <taxon>Bacteria</taxon>
        <taxon>Pseudomonadati</taxon>
        <taxon>Verrucomicrobiota</taxon>
        <taxon>Opitutia</taxon>
        <taxon>Puniceicoccales</taxon>
        <taxon>Cerasicoccaceae</taxon>
        <taxon>Ruficoccus</taxon>
    </lineage>
</organism>
<evidence type="ECO:0000256" key="1">
    <source>
        <dbReference type="ARBA" id="ARBA00023015"/>
    </source>
</evidence>
<dbReference type="Pfam" id="PF01022">
    <property type="entry name" value="HTH_5"/>
    <property type="match status" value="1"/>
</dbReference>
<dbReference type="AlphaFoldDB" id="A0A842HGN5"/>
<evidence type="ECO:0000313" key="6">
    <source>
        <dbReference type="Proteomes" id="UP000546464"/>
    </source>
</evidence>
<dbReference type="SUPFAM" id="SSF46785">
    <property type="entry name" value="Winged helix' DNA-binding domain"/>
    <property type="match status" value="1"/>
</dbReference>
<dbReference type="InterPro" id="IPR036390">
    <property type="entry name" value="WH_DNA-bd_sf"/>
</dbReference>
<dbReference type="GO" id="GO:0003700">
    <property type="term" value="F:DNA-binding transcription factor activity"/>
    <property type="evidence" value="ECO:0007669"/>
    <property type="project" value="InterPro"/>
</dbReference>
<name>A0A842HGN5_9BACT</name>
<accession>A0A842HGN5</accession>
<reference evidence="5 6" key="1">
    <citation type="submission" date="2020-07" db="EMBL/GenBank/DDBJ databases">
        <authorList>
            <person name="Feng X."/>
        </authorList>
    </citation>
    <scope>NUCLEOTIDE SEQUENCE [LARGE SCALE GENOMIC DNA]</scope>
    <source>
        <strain evidence="5 6">JCM31066</strain>
    </source>
</reference>
<dbReference type="PROSITE" id="PS50987">
    <property type="entry name" value="HTH_ARSR_2"/>
    <property type="match status" value="1"/>
</dbReference>
<dbReference type="RefSeq" id="WP_185676293.1">
    <property type="nucleotide sequence ID" value="NZ_JACHVB010000035.1"/>
</dbReference>
<keyword evidence="3" id="KW-0804">Transcription</keyword>
<dbReference type="CDD" id="cd00090">
    <property type="entry name" value="HTH_ARSR"/>
    <property type="match status" value="1"/>
</dbReference>
<dbReference type="GO" id="GO:0003677">
    <property type="term" value="F:DNA binding"/>
    <property type="evidence" value="ECO:0007669"/>
    <property type="project" value="UniProtKB-KW"/>
</dbReference>
<comment type="caution">
    <text evidence="5">The sequence shown here is derived from an EMBL/GenBank/DDBJ whole genome shotgun (WGS) entry which is preliminary data.</text>
</comment>
<evidence type="ECO:0000256" key="3">
    <source>
        <dbReference type="ARBA" id="ARBA00023163"/>
    </source>
</evidence>
<sequence>MAAGPIIKTQEELARQLWAVGDIVRLQVLDLLPIGADCKHGNNVSQLADKLNLSQPTVSHHLRVLRQAGIVEYRKMCRDVYYWKNADEAHALVESLRRVLIEDGEQVAPARHDSTGQ</sequence>
<keyword evidence="6" id="KW-1185">Reference proteome</keyword>
<dbReference type="InterPro" id="IPR036388">
    <property type="entry name" value="WH-like_DNA-bd_sf"/>
</dbReference>
<evidence type="ECO:0000259" key="4">
    <source>
        <dbReference type="PROSITE" id="PS50987"/>
    </source>
</evidence>
<dbReference type="PRINTS" id="PR00778">
    <property type="entry name" value="HTHARSR"/>
</dbReference>
<dbReference type="NCBIfam" id="NF033788">
    <property type="entry name" value="HTH_metalloreg"/>
    <property type="match status" value="1"/>
</dbReference>
<dbReference type="Gene3D" id="1.10.10.10">
    <property type="entry name" value="Winged helix-like DNA-binding domain superfamily/Winged helix DNA-binding domain"/>
    <property type="match status" value="1"/>
</dbReference>
<evidence type="ECO:0000256" key="2">
    <source>
        <dbReference type="ARBA" id="ARBA00023125"/>
    </source>
</evidence>
<dbReference type="PANTHER" id="PTHR33154:SF33">
    <property type="entry name" value="TRANSCRIPTIONAL REPRESSOR SDPR"/>
    <property type="match status" value="1"/>
</dbReference>
<dbReference type="Proteomes" id="UP000546464">
    <property type="component" value="Unassembled WGS sequence"/>
</dbReference>
<feature type="domain" description="HTH arsR-type" evidence="4">
    <location>
        <begin position="7"/>
        <end position="104"/>
    </location>
</feature>